<dbReference type="RefSeq" id="WP_184705024.1">
    <property type="nucleotide sequence ID" value="NZ_JACHKZ010000002.1"/>
</dbReference>
<keyword evidence="7" id="KW-1015">Disulfide bond</keyword>
<dbReference type="CDD" id="cd13922">
    <property type="entry name" value="Azurin"/>
    <property type="match status" value="1"/>
</dbReference>
<organism evidence="10 11">
    <name type="scientific">Comamonas odontotermitis</name>
    <dbReference type="NCBI Taxonomy" id="379895"/>
    <lineage>
        <taxon>Bacteria</taxon>
        <taxon>Pseudomonadati</taxon>
        <taxon>Pseudomonadota</taxon>
        <taxon>Betaproteobacteria</taxon>
        <taxon>Burkholderiales</taxon>
        <taxon>Comamonadaceae</taxon>
        <taxon>Comamonas</taxon>
    </lineage>
</organism>
<dbReference type="PANTHER" id="PTHR38439:SF2">
    <property type="entry name" value="OUTER MEMBRANE PROTEIN H.8"/>
    <property type="match status" value="1"/>
</dbReference>
<keyword evidence="8" id="KW-0732">Signal</keyword>
<evidence type="ECO:0000256" key="3">
    <source>
        <dbReference type="ARBA" id="ARBA00022723"/>
    </source>
</evidence>
<dbReference type="InterPro" id="IPR050845">
    <property type="entry name" value="Cu-binding_ET"/>
</dbReference>
<name>A0ABR6RBS6_9BURK</name>
<gene>
    <name evidence="10" type="ORF">HNP33_000552</name>
</gene>
<evidence type="ECO:0000259" key="9">
    <source>
        <dbReference type="Pfam" id="PF00127"/>
    </source>
</evidence>
<evidence type="ECO:0000256" key="6">
    <source>
        <dbReference type="ARBA" id="ARBA00023008"/>
    </source>
</evidence>
<keyword evidence="11" id="KW-1185">Reference proteome</keyword>
<comment type="function">
    <text evidence="8">Transfers electrons from cytochrome c551 to cytochrome oxidase.</text>
</comment>
<evidence type="ECO:0000256" key="1">
    <source>
        <dbReference type="ARBA" id="ARBA00004418"/>
    </source>
</evidence>
<keyword evidence="6 8" id="KW-0186">Copper</keyword>
<dbReference type="PANTHER" id="PTHR38439">
    <property type="entry name" value="AURACYANIN-B"/>
    <property type="match status" value="1"/>
</dbReference>
<keyword evidence="2 8" id="KW-0813">Transport</keyword>
<evidence type="ECO:0000256" key="4">
    <source>
        <dbReference type="ARBA" id="ARBA00022764"/>
    </source>
</evidence>
<evidence type="ECO:0000313" key="10">
    <source>
        <dbReference type="EMBL" id="MBB6576504.1"/>
    </source>
</evidence>
<evidence type="ECO:0000313" key="11">
    <source>
        <dbReference type="Proteomes" id="UP000562492"/>
    </source>
</evidence>
<accession>A0ABR6RBS6</accession>
<dbReference type="InterPro" id="IPR008972">
    <property type="entry name" value="Cupredoxin"/>
</dbReference>
<dbReference type="InterPro" id="IPR014068">
    <property type="entry name" value="Azurin"/>
</dbReference>
<feature type="chain" id="PRO_5044989106" description="Azurin" evidence="8">
    <location>
        <begin position="22"/>
        <end position="151"/>
    </location>
</feature>
<comment type="caution">
    <text evidence="10">The sequence shown here is derived from an EMBL/GenBank/DDBJ whole genome shotgun (WGS) entry which is preliminary data.</text>
</comment>
<evidence type="ECO:0000256" key="7">
    <source>
        <dbReference type="ARBA" id="ARBA00023157"/>
    </source>
</evidence>
<keyword evidence="3 8" id="KW-0479">Metal-binding</keyword>
<reference evidence="10 11" key="1">
    <citation type="submission" date="2020-08" db="EMBL/GenBank/DDBJ databases">
        <title>Functional genomics of gut bacteria from endangered species of beetles.</title>
        <authorList>
            <person name="Carlos-Shanley C."/>
        </authorList>
    </citation>
    <scope>NUCLEOTIDE SEQUENCE [LARGE SCALE GENOMIC DNA]</scope>
    <source>
        <strain evidence="10 11">S00124</strain>
    </source>
</reference>
<comment type="subcellular location">
    <subcellularLocation>
        <location evidence="1 8">Periplasm</location>
    </subcellularLocation>
</comment>
<dbReference type="Proteomes" id="UP000562492">
    <property type="component" value="Unassembled WGS sequence"/>
</dbReference>
<dbReference type="Gene3D" id="2.60.40.420">
    <property type="entry name" value="Cupredoxins - blue copper proteins"/>
    <property type="match status" value="1"/>
</dbReference>
<proteinExistence type="predicted"/>
<dbReference type="Pfam" id="PF00127">
    <property type="entry name" value="Copper-bind"/>
    <property type="match status" value="1"/>
</dbReference>
<sequence>MKARTKLALLLGTLVAAPAMAAAGCDIAIEANDAMQFNKSSIAVPASCKQFTVNLKHTGKMAKVAMGHNWVLTKAADLQATATDGISAGADKDYVKPGDSRVIAYTKVIGGGESASATFDVAKLKSGESYAWFCSFPGHSGIMKGTLALAK</sequence>
<keyword evidence="4 8" id="KW-0574">Periplasm</keyword>
<protein>
    <recommendedName>
        <fullName evidence="8">Azurin</fullName>
    </recommendedName>
</protein>
<dbReference type="NCBIfam" id="TIGR02695">
    <property type="entry name" value="azurin"/>
    <property type="match status" value="1"/>
</dbReference>
<evidence type="ECO:0000256" key="5">
    <source>
        <dbReference type="ARBA" id="ARBA00022982"/>
    </source>
</evidence>
<evidence type="ECO:0000256" key="8">
    <source>
        <dbReference type="RuleBase" id="RU363017"/>
    </source>
</evidence>
<evidence type="ECO:0000256" key="2">
    <source>
        <dbReference type="ARBA" id="ARBA00022448"/>
    </source>
</evidence>
<feature type="domain" description="Blue (type 1) copper" evidence="9">
    <location>
        <begin position="25"/>
        <end position="149"/>
    </location>
</feature>
<feature type="signal peptide" evidence="8">
    <location>
        <begin position="1"/>
        <end position="21"/>
    </location>
</feature>
<dbReference type="InterPro" id="IPR000923">
    <property type="entry name" value="BlueCu_1"/>
</dbReference>
<dbReference type="EMBL" id="JACHKZ010000002">
    <property type="protein sequence ID" value="MBB6576504.1"/>
    <property type="molecule type" value="Genomic_DNA"/>
</dbReference>
<keyword evidence="5 8" id="KW-0249">Electron transport</keyword>
<dbReference type="PROSITE" id="PS51257">
    <property type="entry name" value="PROKAR_LIPOPROTEIN"/>
    <property type="match status" value="1"/>
</dbReference>
<dbReference type="SUPFAM" id="SSF49503">
    <property type="entry name" value="Cupredoxins"/>
    <property type="match status" value="1"/>
</dbReference>